<dbReference type="SUPFAM" id="SSF52047">
    <property type="entry name" value="RNI-like"/>
    <property type="match status" value="1"/>
</dbReference>
<dbReference type="GeneID" id="14909044"/>
<dbReference type="RefSeq" id="XP_004036860.1">
    <property type="nucleotide sequence ID" value="XM_004036812.1"/>
</dbReference>
<dbReference type="PANTHER" id="PTHR24114:SF2">
    <property type="entry name" value="F-BOX DOMAIN-CONTAINING PROTEIN-RELATED"/>
    <property type="match status" value="1"/>
</dbReference>
<dbReference type="eggNOG" id="ENOG502SI09">
    <property type="taxonomic scope" value="Eukaryota"/>
</dbReference>
<dbReference type="InterPro" id="IPR052394">
    <property type="entry name" value="LRR-containing"/>
</dbReference>
<evidence type="ECO:0000313" key="2">
    <source>
        <dbReference type="Proteomes" id="UP000008983"/>
    </source>
</evidence>
<name>G0QPI2_ICHMU</name>
<keyword evidence="2" id="KW-1185">Reference proteome</keyword>
<keyword evidence="1" id="KW-0378">Hydrolase</keyword>
<protein>
    <submittedName>
        <fullName evidence="1">Leucine rich repeat protein</fullName>
        <ecNumber evidence="1">3.1.3.16</ecNumber>
    </submittedName>
</protein>
<sequence>MLRKQTQHTTRQDLQHVKTYKNQQKILKHHNKLLDNSVQYLLEGLLSNRSFKKLNLSKNFLTCKICPLLRQVLEQCYLQELYLYWNQISGKGGIEIFEGLKENQNLHVLDISSNNLGKTEGNLQSSCIQSITQFFIQNKKMIHLDLSNNQFDFQQSLEIAKALEKNNTIYGFHFQGNIGYVDSRGFLIVNELQEKEIAQLHTQVRINGCKSIENFIKLRETREKDLQNCCWICEGWQEMEFTWNVGISGEIRPDPIFIHFNFEDYRANYFRKDSHLESKFLQKYVYSRMVPPGDLFYFFSGQDSSEIAQDLPKKVIFQEETCIQNVFLYENCYIDVYLKELNFQKIIQNKGLFYKYESQNKIQPRKKDQIFIPAKQKKFKYKWKLPQSLFAKWKADNEDIIKRCFEFDWKYGKIGKIVRNEEDEQEVANFFSQRYAQIKNFYKFYASKSPVGDIWAIQNGVFLEFIDKIKIIDNKLVKDADINIKWVATVSSIPQSDKTNPRNPVQGINRYQIMEILIRIAEEKYILKQKKAQSYLQALQFLWEEHLFQELSNESYNPQIWRNQRYWNEECDTCLKFYKPILEHVYKKYAKLKVKPGQPPFMCLEELQNICTQCGFNELAHFGPQIPLLAFNFSMMTQIDEINSDRIFQMSLLEFMEAVARIAEDVSLEPIEGIRFVDQDWEDLERRKNQPLGHKLEAFIVKLLQCCCDSLFSEKYPKIKKSFFTIDQNDEEYELISP</sequence>
<dbReference type="OMA" id="IHIEQRI"/>
<dbReference type="GO" id="GO:0004722">
    <property type="term" value="F:protein serine/threonine phosphatase activity"/>
    <property type="evidence" value="ECO:0007669"/>
    <property type="project" value="UniProtKB-EC"/>
</dbReference>
<dbReference type="EMBL" id="GL983559">
    <property type="protein sequence ID" value="EGR32874.1"/>
    <property type="molecule type" value="Genomic_DNA"/>
</dbReference>
<dbReference type="InParanoid" id="G0QPI2"/>
<dbReference type="InterPro" id="IPR032675">
    <property type="entry name" value="LRR_dom_sf"/>
</dbReference>
<proteinExistence type="predicted"/>
<evidence type="ECO:0000313" key="1">
    <source>
        <dbReference type="EMBL" id="EGR32874.1"/>
    </source>
</evidence>
<organism evidence="1 2">
    <name type="scientific">Ichthyophthirius multifiliis</name>
    <name type="common">White spot disease agent</name>
    <name type="synonym">Ich</name>
    <dbReference type="NCBI Taxonomy" id="5932"/>
    <lineage>
        <taxon>Eukaryota</taxon>
        <taxon>Sar</taxon>
        <taxon>Alveolata</taxon>
        <taxon>Ciliophora</taxon>
        <taxon>Intramacronucleata</taxon>
        <taxon>Oligohymenophorea</taxon>
        <taxon>Hymenostomatida</taxon>
        <taxon>Ophryoglenina</taxon>
        <taxon>Ichthyophthirius</taxon>
    </lineage>
</organism>
<dbReference type="InterPro" id="IPR001611">
    <property type="entry name" value="Leu-rich_rpt"/>
</dbReference>
<dbReference type="PANTHER" id="PTHR24114">
    <property type="entry name" value="LEUCINE RICH REPEAT FAMILY PROTEIN"/>
    <property type="match status" value="1"/>
</dbReference>
<reference evidence="1 2" key="1">
    <citation type="submission" date="2011-07" db="EMBL/GenBank/DDBJ databases">
        <authorList>
            <person name="Coyne R."/>
            <person name="Brami D."/>
            <person name="Johnson J."/>
            <person name="Hostetler J."/>
            <person name="Hannick L."/>
            <person name="Clark T."/>
            <person name="Cassidy-Hanley D."/>
            <person name="Inman J."/>
        </authorList>
    </citation>
    <scope>NUCLEOTIDE SEQUENCE [LARGE SCALE GENOMIC DNA]</scope>
    <source>
        <strain evidence="1 2">G5</strain>
    </source>
</reference>
<accession>G0QPI2</accession>
<dbReference type="Proteomes" id="UP000008983">
    <property type="component" value="Unassembled WGS sequence"/>
</dbReference>
<gene>
    <name evidence="1" type="ORF">IMG5_068290</name>
</gene>
<dbReference type="OrthoDB" id="415435at2759"/>
<dbReference type="EC" id="3.1.3.16" evidence="1"/>
<dbReference type="Pfam" id="PF13516">
    <property type="entry name" value="LRR_6"/>
    <property type="match status" value="2"/>
</dbReference>
<dbReference type="Gene3D" id="3.80.10.10">
    <property type="entry name" value="Ribonuclease Inhibitor"/>
    <property type="match status" value="2"/>
</dbReference>
<dbReference type="STRING" id="857967.G0QPI2"/>
<dbReference type="AlphaFoldDB" id="G0QPI2"/>